<dbReference type="InterPro" id="IPR038726">
    <property type="entry name" value="PDDEXK_AddAB-type"/>
</dbReference>
<organism evidence="12 13">
    <name type="scientific">Tumebacillus algifaecis</name>
    <dbReference type="NCBI Taxonomy" id="1214604"/>
    <lineage>
        <taxon>Bacteria</taxon>
        <taxon>Bacillati</taxon>
        <taxon>Bacillota</taxon>
        <taxon>Bacilli</taxon>
        <taxon>Bacillales</taxon>
        <taxon>Alicyclobacillaceae</taxon>
        <taxon>Tumebacillus</taxon>
    </lineage>
</organism>
<gene>
    <name evidence="12" type="ORF">CIG75_16545</name>
</gene>
<evidence type="ECO:0000256" key="4">
    <source>
        <dbReference type="ARBA" id="ARBA00022801"/>
    </source>
</evidence>
<dbReference type="GO" id="GO:0006310">
    <property type="term" value="P:DNA recombination"/>
    <property type="evidence" value="ECO:0007669"/>
    <property type="project" value="TreeGrafter"/>
</dbReference>
<dbReference type="GO" id="GO:0005524">
    <property type="term" value="F:ATP binding"/>
    <property type="evidence" value="ECO:0007669"/>
    <property type="project" value="UniProtKB-KW"/>
</dbReference>
<keyword evidence="4" id="KW-0378">Hydrolase</keyword>
<keyword evidence="13" id="KW-1185">Reference proteome</keyword>
<dbReference type="InterPro" id="IPR027417">
    <property type="entry name" value="P-loop_NTPase"/>
</dbReference>
<evidence type="ECO:0000256" key="5">
    <source>
        <dbReference type="ARBA" id="ARBA00022806"/>
    </source>
</evidence>
<dbReference type="OrthoDB" id="9758506at2"/>
<dbReference type="EMBL" id="CP022657">
    <property type="protein sequence ID" value="ASS76404.1"/>
    <property type="molecule type" value="Genomic_DNA"/>
</dbReference>
<accession>A0A223D4X7</accession>
<keyword evidence="7" id="KW-0067">ATP-binding</keyword>
<dbReference type="InterPro" id="IPR049035">
    <property type="entry name" value="ADDB_N"/>
</dbReference>
<dbReference type="GO" id="GO:0004386">
    <property type="term" value="F:helicase activity"/>
    <property type="evidence" value="ECO:0007669"/>
    <property type="project" value="UniProtKB-KW"/>
</dbReference>
<reference evidence="12 13" key="1">
    <citation type="journal article" date="2015" name="Int. J. Syst. Evol. Microbiol.">
        <title>Tumebacillus algifaecis sp. nov., isolated from decomposing algal scum.</title>
        <authorList>
            <person name="Wu Y.F."/>
            <person name="Zhang B."/>
            <person name="Xing P."/>
            <person name="Wu Q.L."/>
            <person name="Liu S.J."/>
        </authorList>
    </citation>
    <scope>NUCLEOTIDE SEQUENCE [LARGE SCALE GENOMIC DNA]</scope>
    <source>
        <strain evidence="12 13">THMBR28</strain>
    </source>
</reference>
<evidence type="ECO:0000259" key="10">
    <source>
        <dbReference type="Pfam" id="PF12705"/>
    </source>
</evidence>
<proteinExistence type="predicted"/>
<evidence type="ECO:0000256" key="1">
    <source>
        <dbReference type="ARBA" id="ARBA00022722"/>
    </source>
</evidence>
<keyword evidence="9" id="KW-0234">DNA repair</keyword>
<sequence length="1102" mass="123528">MGRNEAEEGRAVGREVVAGAFHHGHRKIWTERVRQEIVAGRGMSWLYVVPTRGLGSVVRSQSLEGLGGMVGEQVLTIFEVVERVLRHGGKSYVRLDSLGAERLIAKVLRGLEMEWNSVPLAQWAHSPSVVAAFREQIAELRRAGVRPETLLKWGQDSGQEENLAVLAAVFTAYERELSGGESLLLDTEEAYLEAARILEGNGVAAVFPGVEMLFVDSFTDFFSHQLKVLQPLLGIAEVKMFVPFQSERWAWMESLHDLLERTLEQLSELGLQLSFAEEQEGGADVQADLLAVQERLFAPHAQPVTSAPHVHAFCARTEEKEWLWVAKRVKELHRAGVPLGELAVLCNREIRYGSVGHRVLKREGIPLRQQVSLSGEQVPWMRELLTLYALEDGAWNRDLLLQLAAADWLRGEQGPSAAVLHQVVRKLGVAHGYENWAGRLTAEIAGQQARVRRGQTDVACKGLQEVEDLQAVLAWIERLAALVAVIPASAEGGTHAQALRDLMPGVELERRLVLQYRERKGYGMEQLQRELQARETLENVLGALEQLDSVLGDRALYSRAEFAQVVRNHLQREEIVVERGTRGGLQVLSPSAARGMSFAHVFFVGLNEGVWPTPAAAPWLLRAGLREKLAEQIPLFSPQVQVDQQKLFFLLGLHTAREGVWLSYVGGSKQELASRFLDELFELCPDLKERLESDAYLGGSALFPEDGAHVSNPQEARDWTAAQLLAAQAIELVEPEFWFRVVGQAMSERERAAGVAVSRYDGVLADPKIREELGQRFSEETVYSVSQFNRFGECGYKFYLSRVLMLEREQEEAEELSPLAKGNLYHRVLYRLYSQVTAAERMTPDWVERLRGQLASVFEQEWIKAQQERSTEVGVRQLLEKDRLLRRLTEWFEVEAAAWEGMDLPLVPRYLEWVFGMPAAQGADPKSQALPVTVGKLKFRGQVDRVDATREGTFVVVDYKTKNTKAMPKAVEQGLDFQLPVYVKAVEQALFAEGSAAGAAYFSIEKGDRTSSALVKADYLDGLGMGKKRTKLDEESWSELFAHAERTMEEYREQMADGAFAVLPGDEVVCSYCEYRRVCRYDRLRALSHAAGAAREGVEFDE</sequence>
<keyword evidence="6" id="KW-0269">Exonuclease</keyword>
<feature type="domain" description="PD-(D/E)XK endonuclease-like" evidence="10">
    <location>
        <begin position="784"/>
        <end position="1080"/>
    </location>
</feature>
<dbReference type="InterPro" id="IPR011604">
    <property type="entry name" value="PDDEXK-like_dom_sf"/>
</dbReference>
<dbReference type="GO" id="GO:0003677">
    <property type="term" value="F:DNA binding"/>
    <property type="evidence" value="ECO:0007669"/>
    <property type="project" value="UniProtKB-KW"/>
</dbReference>
<keyword evidence="1" id="KW-0540">Nuclease</keyword>
<dbReference type="InterPro" id="IPR011335">
    <property type="entry name" value="Restrct_endonuc-II-like"/>
</dbReference>
<dbReference type="KEGG" id="tab:CIG75_16545"/>
<dbReference type="Gene3D" id="3.40.50.300">
    <property type="entry name" value="P-loop containing nucleotide triphosphate hydrolases"/>
    <property type="match status" value="1"/>
</dbReference>
<dbReference type="Pfam" id="PF12705">
    <property type="entry name" value="PDDEXK_1"/>
    <property type="match status" value="1"/>
</dbReference>
<evidence type="ECO:0000313" key="12">
    <source>
        <dbReference type="EMBL" id="ASS76404.1"/>
    </source>
</evidence>
<dbReference type="Proteomes" id="UP000214688">
    <property type="component" value="Chromosome"/>
</dbReference>
<feature type="domain" description="ATP-dependent helicase/deoxyribonuclease subunit B N-terminal" evidence="11">
    <location>
        <begin position="19"/>
        <end position="268"/>
    </location>
</feature>
<dbReference type="AlphaFoldDB" id="A0A223D4X7"/>
<evidence type="ECO:0000256" key="6">
    <source>
        <dbReference type="ARBA" id="ARBA00022839"/>
    </source>
</evidence>
<dbReference type="Gene3D" id="3.90.320.10">
    <property type="match status" value="1"/>
</dbReference>
<dbReference type="Gene3D" id="1.10.486.10">
    <property type="entry name" value="PCRA, domain 4"/>
    <property type="match status" value="1"/>
</dbReference>
<evidence type="ECO:0000256" key="9">
    <source>
        <dbReference type="ARBA" id="ARBA00023204"/>
    </source>
</evidence>
<evidence type="ECO:0000313" key="13">
    <source>
        <dbReference type="Proteomes" id="UP000214688"/>
    </source>
</evidence>
<evidence type="ECO:0000256" key="8">
    <source>
        <dbReference type="ARBA" id="ARBA00023125"/>
    </source>
</evidence>
<dbReference type="GO" id="GO:0004527">
    <property type="term" value="F:exonuclease activity"/>
    <property type="evidence" value="ECO:0007669"/>
    <property type="project" value="UniProtKB-KW"/>
</dbReference>
<dbReference type="SUPFAM" id="SSF52540">
    <property type="entry name" value="P-loop containing nucleoside triphosphate hydrolases"/>
    <property type="match status" value="1"/>
</dbReference>
<dbReference type="RefSeq" id="WP_094237637.1">
    <property type="nucleotide sequence ID" value="NZ_CP022657.1"/>
</dbReference>
<dbReference type="SUPFAM" id="SSF52980">
    <property type="entry name" value="Restriction endonuclease-like"/>
    <property type="match status" value="1"/>
</dbReference>
<evidence type="ECO:0000256" key="2">
    <source>
        <dbReference type="ARBA" id="ARBA00022741"/>
    </source>
</evidence>
<evidence type="ECO:0000256" key="3">
    <source>
        <dbReference type="ARBA" id="ARBA00022763"/>
    </source>
</evidence>
<keyword evidence="5" id="KW-0347">Helicase</keyword>
<evidence type="ECO:0000259" key="11">
    <source>
        <dbReference type="Pfam" id="PF21445"/>
    </source>
</evidence>
<evidence type="ECO:0000256" key="7">
    <source>
        <dbReference type="ARBA" id="ARBA00022840"/>
    </source>
</evidence>
<dbReference type="Pfam" id="PF21445">
    <property type="entry name" value="ADDB_N"/>
    <property type="match status" value="1"/>
</dbReference>
<name>A0A223D4X7_9BACL</name>
<keyword evidence="2" id="KW-0547">Nucleotide-binding</keyword>
<protein>
    <submittedName>
        <fullName evidence="12">Uncharacterized protein</fullName>
    </submittedName>
</protein>
<keyword evidence="8" id="KW-0238">DNA-binding</keyword>
<dbReference type="PANTHER" id="PTHR30591">
    <property type="entry name" value="RECBCD ENZYME SUBUNIT RECC"/>
    <property type="match status" value="1"/>
</dbReference>
<dbReference type="GO" id="GO:0006281">
    <property type="term" value="P:DNA repair"/>
    <property type="evidence" value="ECO:0007669"/>
    <property type="project" value="UniProtKB-KW"/>
</dbReference>
<dbReference type="PANTHER" id="PTHR30591:SF1">
    <property type="entry name" value="RECBCD ENZYME SUBUNIT RECC"/>
    <property type="match status" value="1"/>
</dbReference>
<keyword evidence="3" id="KW-0227">DNA damage</keyword>